<dbReference type="AlphaFoldDB" id="A0AAV6RBY4"/>
<sequence length="115" mass="12784">MILHVQYQTCSCSPADKHSLCGHIMGNCTSNAMRKKKRKGDSASRDKTSKDNEPAEDVMYASIDHRTIQDSKTTKTVSYDDSDYAIVNVPAKLQPEPESECSSKDECTDDYVLMG</sequence>
<evidence type="ECO:0000256" key="1">
    <source>
        <dbReference type="SAM" id="MobiDB-lite"/>
    </source>
</evidence>
<evidence type="ECO:0000313" key="2">
    <source>
        <dbReference type="EMBL" id="KAG7502164.1"/>
    </source>
</evidence>
<keyword evidence="3" id="KW-1185">Reference proteome</keyword>
<protein>
    <recommendedName>
        <fullName evidence="4">SWIM-type domain-containing protein</fullName>
    </recommendedName>
</protein>
<accession>A0AAV6RBY4</accession>
<proteinExistence type="predicted"/>
<evidence type="ECO:0008006" key="4">
    <source>
        <dbReference type="Google" id="ProtNLM"/>
    </source>
</evidence>
<gene>
    <name evidence="2" type="ORF">JOB18_015004</name>
</gene>
<evidence type="ECO:0000313" key="3">
    <source>
        <dbReference type="Proteomes" id="UP000693946"/>
    </source>
</evidence>
<name>A0AAV6RBY4_SOLSE</name>
<feature type="compositionally biased region" description="Basic and acidic residues" evidence="1">
    <location>
        <begin position="40"/>
        <end position="53"/>
    </location>
</feature>
<organism evidence="2 3">
    <name type="scientific">Solea senegalensis</name>
    <name type="common">Senegalese sole</name>
    <dbReference type="NCBI Taxonomy" id="28829"/>
    <lineage>
        <taxon>Eukaryota</taxon>
        <taxon>Metazoa</taxon>
        <taxon>Chordata</taxon>
        <taxon>Craniata</taxon>
        <taxon>Vertebrata</taxon>
        <taxon>Euteleostomi</taxon>
        <taxon>Actinopterygii</taxon>
        <taxon>Neopterygii</taxon>
        <taxon>Teleostei</taxon>
        <taxon>Neoteleostei</taxon>
        <taxon>Acanthomorphata</taxon>
        <taxon>Carangaria</taxon>
        <taxon>Pleuronectiformes</taxon>
        <taxon>Pleuronectoidei</taxon>
        <taxon>Soleidae</taxon>
        <taxon>Solea</taxon>
    </lineage>
</organism>
<feature type="region of interest" description="Disordered" evidence="1">
    <location>
        <begin position="32"/>
        <end position="56"/>
    </location>
</feature>
<dbReference type="Proteomes" id="UP000693946">
    <property type="component" value="Linkage Group LG2"/>
</dbReference>
<reference evidence="2 3" key="1">
    <citation type="journal article" date="2021" name="Sci. Rep.">
        <title>Chromosome anchoring in Senegalese sole (Solea senegalensis) reveals sex-associated markers and genome rearrangements in flatfish.</title>
        <authorList>
            <person name="Guerrero-Cozar I."/>
            <person name="Gomez-Garrido J."/>
            <person name="Berbel C."/>
            <person name="Martinez-Blanch J.F."/>
            <person name="Alioto T."/>
            <person name="Claros M.G."/>
            <person name="Gagnaire P.A."/>
            <person name="Manchado M."/>
        </authorList>
    </citation>
    <scope>NUCLEOTIDE SEQUENCE [LARGE SCALE GENOMIC DNA]</scope>
    <source>
        <strain evidence="2">Sse05_10M</strain>
    </source>
</reference>
<comment type="caution">
    <text evidence="2">The sequence shown here is derived from an EMBL/GenBank/DDBJ whole genome shotgun (WGS) entry which is preliminary data.</text>
</comment>
<dbReference type="EMBL" id="JAGKHQ010000012">
    <property type="protein sequence ID" value="KAG7502164.1"/>
    <property type="molecule type" value="Genomic_DNA"/>
</dbReference>